<dbReference type="CDD" id="cd00298">
    <property type="entry name" value="ACD_sHsps_p23-like"/>
    <property type="match status" value="1"/>
</dbReference>
<dbReference type="InterPro" id="IPR050734">
    <property type="entry name" value="PIH1/Kintoun_subfamily"/>
</dbReference>
<keyword evidence="7" id="KW-1185">Reference proteome</keyword>
<feature type="compositionally biased region" description="Low complexity" evidence="4">
    <location>
        <begin position="595"/>
        <end position="609"/>
    </location>
</feature>
<evidence type="ECO:0000259" key="6">
    <source>
        <dbReference type="Pfam" id="PF18201"/>
    </source>
</evidence>
<reference evidence="7" key="1">
    <citation type="submission" date="2025-05" db="UniProtKB">
        <authorList>
            <consortium name="RefSeq"/>
        </authorList>
    </citation>
    <scope>NUCLEOTIDE SEQUENCE [LARGE SCALE GENOMIC DNA]</scope>
</reference>
<feature type="compositionally biased region" description="Gly residues" evidence="4">
    <location>
        <begin position="499"/>
        <end position="515"/>
    </location>
</feature>
<proteinExistence type="inferred from homology"/>
<feature type="compositionally biased region" description="Basic and acidic residues" evidence="4">
    <location>
        <begin position="806"/>
        <end position="819"/>
    </location>
</feature>
<feature type="region of interest" description="Disordered" evidence="4">
    <location>
        <begin position="193"/>
        <end position="263"/>
    </location>
</feature>
<dbReference type="Pfam" id="PF08190">
    <property type="entry name" value="PIH1"/>
    <property type="match status" value="1"/>
</dbReference>
<sequence>MAARSSLEDLDLTGEEVERLSQAFQDEGFRALFAEYAAELADPAQRAIYEAEVAALERQRGVEARFLHPSPGWVLRTSQAGLRRCYLNLCSNRLVGRPECRPAPGGSSWSLPHCLAPGREELSRRHGAKGTPRLVYDVLFHPDTLRLAARSARFRRLVQDTALEAVEKHFSPGLDRTNAVPLRGVKYKGVPQATLLRTPLPGGVPPATPGEGEGGQGGQDSPLPPFPTPYTYPPPGPERETEPHDRPEPPSPPPAATTPRWTLRQRSYVDLQDYRCSRDSAPSPVPRELVVTVELPLLTSAAQARLEIRGRELQLDSARPAAYHLRLRLPYPVDEDGGRATFHKAKGQLVVVLPVLAKPPLGAFASGQEEEQAGAEEGEGAGPSASSREPLEEEDAALPAGDEARPTEPAPPVLHVGASGEALPGCALQRDAEAAAATSLDASPSLPGSEGGRSPPHLPVDPAWESPEPPPCEQQGASLEGEGRARPALPVCATMSGPGEAGAGGGGGGGAGEEAGPGPHAAPVCAGGDIPEPAGGTPCPVAHLGPEPGLPERPHGGLSTPAALPGEIGSGHPGSSPASPIDGLLGQSTDPTPAPSARQASPRAPATPALCPQTSASPSLPAGDLDPGAPGNSPGCLAGPAPLLCPPFRCTQDETALTLLFEVPGILPQSLKGQVGTNHYGVSFASQEAASYSFLLQTLPENKLTPPEVEVSVTPNNAVIVLAKSPESTGLWTKLDFGPNAESMQERWFLTENNVAKFLGHLPQPPSSGQPETEQCPLIEVLDVSEGKSQIRLKAPDHNSFPPDQAEPRREEREAHEKGSTLSADAENGPMRSGGSRRGARETMGSVGRGPDHCLALDPIGPSSAVPEKLQTCEANESGHSSTTGKDTVPSAQAQLNWKEPAQISQEEDVHSESTQSKQRLPSRPAPPVIKETNMQDGSVEYISHHATRSAVTLQNSLLYELD</sequence>
<feature type="compositionally biased region" description="Basic and acidic residues" evidence="4">
    <location>
        <begin position="237"/>
        <end position="248"/>
    </location>
</feature>
<feature type="region of interest" description="Disordered" evidence="4">
    <location>
        <begin position="367"/>
        <end position="418"/>
    </location>
</feature>
<dbReference type="PANTHER" id="PTHR22997:SF3">
    <property type="entry name" value="PROTEIN KINTOUN"/>
    <property type="match status" value="1"/>
</dbReference>
<evidence type="ECO:0000313" key="7">
    <source>
        <dbReference type="Proteomes" id="UP001652642"/>
    </source>
</evidence>
<dbReference type="PANTHER" id="PTHR22997">
    <property type="entry name" value="PIH1 DOMAIN-CONTAINING PROTEIN 1"/>
    <property type="match status" value="1"/>
</dbReference>
<feature type="domain" description="PIH1 N-terminal" evidence="5">
    <location>
        <begin position="40"/>
        <end position="202"/>
    </location>
</feature>
<comment type="subcellular location">
    <subcellularLocation>
        <location evidence="3">Cytoplasm</location>
    </subcellularLocation>
    <subcellularLocation>
        <location evidence="2">Dynein axonemal particle</location>
    </subcellularLocation>
    <text evidence="3">Localizes in the apical cytoplasm around the gamma-tubulin-positive pericentriolar region, not in the cilia.</text>
</comment>
<feature type="region of interest" description="Disordered" evidence="4">
    <location>
        <begin position="792"/>
        <end position="932"/>
    </location>
</feature>
<feature type="compositionally biased region" description="Low complexity" evidence="4">
    <location>
        <begin position="434"/>
        <end position="447"/>
    </location>
</feature>
<dbReference type="RefSeq" id="XP_072843033.1">
    <property type="nucleotide sequence ID" value="XM_072986932.1"/>
</dbReference>
<dbReference type="InterPro" id="IPR034727">
    <property type="entry name" value="Kintoun"/>
</dbReference>
<reference evidence="8" key="2">
    <citation type="submission" date="2025-08" db="UniProtKB">
        <authorList>
            <consortium name="RefSeq"/>
        </authorList>
    </citation>
    <scope>IDENTIFICATION</scope>
</reference>
<dbReference type="InterPro" id="IPR041442">
    <property type="entry name" value="PIH1D1/2/3_CS-like"/>
</dbReference>
<gene>
    <name evidence="3 8" type="primary">DNAAF2</name>
    <name evidence="3" type="synonym">KTU</name>
</gene>
<dbReference type="HAMAP" id="MF_03069">
    <property type="entry name" value="Kintoun"/>
    <property type="match status" value="1"/>
</dbReference>
<dbReference type="GeneID" id="110070670"/>
<feature type="domain" description="PIH1D1/2/3 CS-like" evidence="6">
    <location>
        <begin position="257"/>
        <end position="356"/>
    </location>
</feature>
<comment type="function">
    <text evidence="3">Required for cytoplasmic pre-assembly of axonemal dyneins, thereby playing a central role in motility in cilia and flagella. Involved in pre-assembly of dynein arm complexes in the cytoplasm before intraflagellar transport loads them for the ciliary compartment.</text>
</comment>
<evidence type="ECO:0000259" key="5">
    <source>
        <dbReference type="Pfam" id="PF08190"/>
    </source>
</evidence>
<dbReference type="Pfam" id="PF18201">
    <property type="entry name" value="PIH1_CS"/>
    <property type="match status" value="1"/>
</dbReference>
<feature type="region of interest" description="Disordered" evidence="4">
    <location>
        <begin position="434"/>
        <end position="633"/>
    </location>
</feature>
<organism evidence="7 8">
    <name type="scientific">Pogona vitticeps</name>
    <name type="common">central bearded dragon</name>
    <dbReference type="NCBI Taxonomy" id="103695"/>
    <lineage>
        <taxon>Eukaryota</taxon>
        <taxon>Metazoa</taxon>
        <taxon>Chordata</taxon>
        <taxon>Craniata</taxon>
        <taxon>Vertebrata</taxon>
        <taxon>Euteleostomi</taxon>
        <taxon>Lepidosauria</taxon>
        <taxon>Squamata</taxon>
        <taxon>Bifurcata</taxon>
        <taxon>Unidentata</taxon>
        <taxon>Episquamata</taxon>
        <taxon>Toxicofera</taxon>
        <taxon>Iguania</taxon>
        <taxon>Acrodonta</taxon>
        <taxon>Agamidae</taxon>
        <taxon>Amphibolurinae</taxon>
        <taxon>Pogona</taxon>
    </lineage>
</organism>
<feature type="compositionally biased region" description="Polar residues" evidence="4">
    <location>
        <begin position="873"/>
        <end position="896"/>
    </location>
</feature>
<feature type="compositionally biased region" description="Pro residues" evidence="4">
    <location>
        <begin position="222"/>
        <end position="236"/>
    </location>
</feature>
<protein>
    <recommendedName>
        <fullName evidence="3">Protein kintoun</fullName>
    </recommendedName>
    <alternativeName>
        <fullName evidence="3">Dynein assembly factor 2, axonemal</fullName>
    </alternativeName>
</protein>
<evidence type="ECO:0000256" key="1">
    <source>
        <dbReference type="ARBA" id="ARBA00022490"/>
    </source>
</evidence>
<evidence type="ECO:0000256" key="4">
    <source>
        <dbReference type="SAM" id="MobiDB-lite"/>
    </source>
</evidence>
<accession>A0ABM5FC96</accession>
<evidence type="ECO:0000256" key="2">
    <source>
        <dbReference type="ARBA" id="ARBA00024190"/>
    </source>
</evidence>
<dbReference type="InterPro" id="IPR012981">
    <property type="entry name" value="PIH1_N"/>
</dbReference>
<comment type="similarity">
    <text evidence="3">Belongs to the PIH1 family. Kintoun subfamily.</text>
</comment>
<name>A0ABM5FC96_9SAUR</name>
<dbReference type="Proteomes" id="UP001652642">
    <property type="component" value="Chromosome 1"/>
</dbReference>
<evidence type="ECO:0000313" key="8">
    <source>
        <dbReference type="RefSeq" id="XP_072843033.1"/>
    </source>
</evidence>
<feature type="compositionally biased region" description="Acidic residues" evidence="4">
    <location>
        <begin position="368"/>
        <end position="379"/>
    </location>
</feature>
<keyword evidence="1 3" id="KW-0963">Cytoplasm</keyword>
<evidence type="ECO:0000256" key="3">
    <source>
        <dbReference type="HAMAP-Rule" id="MF_03069"/>
    </source>
</evidence>